<evidence type="ECO:0000313" key="2">
    <source>
        <dbReference type="EMBL" id="MBB5756267.1"/>
    </source>
</evidence>
<dbReference type="SUPFAM" id="SSF111364">
    <property type="entry name" value="Tsx-like channel"/>
    <property type="match status" value="1"/>
</dbReference>
<feature type="chain" id="PRO_5032529054" evidence="1">
    <location>
        <begin position="25"/>
        <end position="342"/>
    </location>
</feature>
<proteinExistence type="predicted"/>
<reference evidence="2 3" key="1">
    <citation type="submission" date="2020-08" db="EMBL/GenBank/DDBJ databases">
        <title>Genomic Encyclopedia of Type Strains, Phase IV (KMG-IV): sequencing the most valuable type-strain genomes for metagenomic binning, comparative biology and taxonomic classification.</title>
        <authorList>
            <person name="Goeker M."/>
        </authorList>
    </citation>
    <scope>NUCLEOTIDE SEQUENCE [LARGE SCALE GENOMIC DNA]</scope>
    <source>
        <strain evidence="2 3">DSM 2163</strain>
    </source>
</reference>
<dbReference type="InterPro" id="IPR036777">
    <property type="entry name" value="Channel_Tsx-like_sf"/>
</dbReference>
<dbReference type="GO" id="GO:0009279">
    <property type="term" value="C:cell outer membrane"/>
    <property type="evidence" value="ECO:0007669"/>
    <property type="project" value="InterPro"/>
</dbReference>
<dbReference type="AlphaFoldDB" id="A0A840ZH04"/>
<dbReference type="RefSeq" id="WP_376770355.1">
    <property type="nucleotide sequence ID" value="NZ_JACHOP010000003.1"/>
</dbReference>
<keyword evidence="1" id="KW-0732">Signal</keyword>
<evidence type="ECO:0000256" key="1">
    <source>
        <dbReference type="SAM" id="SignalP"/>
    </source>
</evidence>
<evidence type="ECO:0000313" key="3">
    <source>
        <dbReference type="Proteomes" id="UP000583454"/>
    </source>
</evidence>
<sequence>MLARGLTAGLAAAMSLAMAGQGFAADPGMDKVRKTVAPVEAVPVKPVSFFLFADTQVSYRYSFPASEPGIPSTKSADPLAGRDIPKHILNISHADAWEYGTNFFSLDILKSGSQDPAGTSNGPGGANVVYDYGATEAYGLYRGTLSLTKLTGATFFAYPGLIKDVSLSFGFDMNAKNTVFGPMKRDVVGGLSFAIDVPAGFLNVAVHAYKEWNRNGFVPEPFRSVEFNTVPEFEIVYSFPLDGFLGGFPLKLAGFNNIVLPKGNGGIPGTAPTNVEFLSRTNLVLDIGKLVWNQPGKLDAFVGFQYWRNKFGVDKDIGFAQGGAGPGAEEKSFLAGISVHVF</sequence>
<keyword evidence="3" id="KW-1185">Reference proteome</keyword>
<organism evidence="2 3">
    <name type="scientific">Methylorubrum rhodinum</name>
    <dbReference type="NCBI Taxonomy" id="29428"/>
    <lineage>
        <taxon>Bacteria</taxon>
        <taxon>Pseudomonadati</taxon>
        <taxon>Pseudomonadota</taxon>
        <taxon>Alphaproteobacteria</taxon>
        <taxon>Hyphomicrobiales</taxon>
        <taxon>Methylobacteriaceae</taxon>
        <taxon>Methylorubrum</taxon>
    </lineage>
</organism>
<feature type="signal peptide" evidence="1">
    <location>
        <begin position="1"/>
        <end position="24"/>
    </location>
</feature>
<accession>A0A840ZH04</accession>
<dbReference type="EMBL" id="JACHOP010000003">
    <property type="protein sequence ID" value="MBB5756267.1"/>
    <property type="molecule type" value="Genomic_DNA"/>
</dbReference>
<dbReference type="Gene3D" id="2.40.230.20">
    <property type="entry name" value="Nucleoside-specific channel-forming protein, Tsx-like"/>
    <property type="match status" value="1"/>
</dbReference>
<gene>
    <name evidence="2" type="ORF">HNR00_000965</name>
</gene>
<dbReference type="Proteomes" id="UP000583454">
    <property type="component" value="Unassembled WGS sequence"/>
</dbReference>
<comment type="caution">
    <text evidence="2">The sequence shown here is derived from an EMBL/GenBank/DDBJ whole genome shotgun (WGS) entry which is preliminary data.</text>
</comment>
<protein>
    <submittedName>
        <fullName evidence="2">Uncharacterized protein</fullName>
    </submittedName>
</protein>
<name>A0A840ZH04_9HYPH</name>